<protein>
    <submittedName>
        <fullName evidence="1">L-2-amino-thiazoline-4-carboxylic acid hydrolase</fullName>
    </submittedName>
</protein>
<dbReference type="EMBL" id="JBHUFV010000003">
    <property type="protein sequence ID" value="MFD1930086.1"/>
    <property type="molecule type" value="Genomic_DNA"/>
</dbReference>
<evidence type="ECO:0000313" key="1">
    <source>
        <dbReference type="EMBL" id="MFD1930086.1"/>
    </source>
</evidence>
<organism evidence="1 2">
    <name type="scientific">Nonomuraea mangrovi</name>
    <dbReference type="NCBI Taxonomy" id="2316207"/>
    <lineage>
        <taxon>Bacteria</taxon>
        <taxon>Bacillati</taxon>
        <taxon>Actinomycetota</taxon>
        <taxon>Actinomycetes</taxon>
        <taxon>Streptosporangiales</taxon>
        <taxon>Streptosporangiaceae</taxon>
        <taxon>Nonomuraea</taxon>
    </lineage>
</organism>
<dbReference type="RefSeq" id="WP_379568164.1">
    <property type="nucleotide sequence ID" value="NZ_JBHUFV010000003.1"/>
</dbReference>
<sequence>MHIDYDHESRAIVEAFFDRIEADLETRAAGAPAGLAARMRALQAELEAAETDLPDEPARYNLRYTSAVLAAYRVLGAAGVASGQPLIEWLSSAFVEPFAEDVKAGTRAALDAAPDPFAMMVAIARGRESDAFGALFTFEHPVDDDERFHADVRRCGYHDYLARQGAPELTAALCAFDNSWIGAIDPARDGFAFTRETTIGFGGDHCPFHFHRTR</sequence>
<keyword evidence="1" id="KW-0378">Hydrolase</keyword>
<gene>
    <name evidence="1" type="ORF">ACFSKW_01205</name>
</gene>
<reference evidence="2" key="1">
    <citation type="journal article" date="2019" name="Int. J. Syst. Evol. Microbiol.">
        <title>The Global Catalogue of Microorganisms (GCM) 10K type strain sequencing project: providing services to taxonomists for standard genome sequencing and annotation.</title>
        <authorList>
            <consortium name="The Broad Institute Genomics Platform"/>
            <consortium name="The Broad Institute Genome Sequencing Center for Infectious Disease"/>
            <person name="Wu L."/>
            <person name="Ma J."/>
        </authorList>
    </citation>
    <scope>NUCLEOTIDE SEQUENCE [LARGE SCALE GENOMIC DNA]</scope>
    <source>
        <strain evidence="2">ICMP 6774ER</strain>
    </source>
</reference>
<keyword evidence="2" id="KW-1185">Reference proteome</keyword>
<dbReference type="Pfam" id="PF14196">
    <property type="entry name" value="ATC_hydrolase"/>
    <property type="match status" value="1"/>
</dbReference>
<dbReference type="Proteomes" id="UP001597368">
    <property type="component" value="Unassembled WGS sequence"/>
</dbReference>
<proteinExistence type="predicted"/>
<accession>A0ABW4SNB6</accession>
<dbReference type="InterPro" id="IPR026002">
    <property type="entry name" value="ATC_hydrolase-like"/>
</dbReference>
<comment type="caution">
    <text evidence="1">The sequence shown here is derived from an EMBL/GenBank/DDBJ whole genome shotgun (WGS) entry which is preliminary data.</text>
</comment>
<dbReference type="GO" id="GO:0016787">
    <property type="term" value="F:hydrolase activity"/>
    <property type="evidence" value="ECO:0007669"/>
    <property type="project" value="UniProtKB-KW"/>
</dbReference>
<evidence type="ECO:0000313" key="2">
    <source>
        <dbReference type="Proteomes" id="UP001597368"/>
    </source>
</evidence>
<name>A0ABW4SNB6_9ACTN</name>